<evidence type="ECO:0000256" key="9">
    <source>
        <dbReference type="ARBA" id="ARBA00048679"/>
    </source>
</evidence>
<dbReference type="SMART" id="SM01343">
    <property type="entry name" value="FATC"/>
    <property type="match status" value="1"/>
</dbReference>
<dbReference type="InterPro" id="IPR003151">
    <property type="entry name" value="PIK-rel_kinase_FAT"/>
</dbReference>
<dbReference type="InterPro" id="IPR011009">
    <property type="entry name" value="Kinase-like_dom_sf"/>
</dbReference>
<evidence type="ECO:0000256" key="10">
    <source>
        <dbReference type="SAM" id="MobiDB-lite"/>
    </source>
</evidence>
<dbReference type="SUPFAM" id="SSF48371">
    <property type="entry name" value="ARM repeat"/>
    <property type="match status" value="1"/>
</dbReference>
<evidence type="ECO:0000256" key="1">
    <source>
        <dbReference type="ARBA" id="ARBA00011031"/>
    </source>
</evidence>
<dbReference type="EC" id="2.7.11.1" evidence="2"/>
<evidence type="ECO:0000256" key="8">
    <source>
        <dbReference type="ARBA" id="ARBA00047899"/>
    </source>
</evidence>
<dbReference type="InterPro" id="IPR036738">
    <property type="entry name" value="FRB_sf"/>
</dbReference>
<keyword evidence="4" id="KW-0677">Repeat</keyword>
<dbReference type="InterPro" id="IPR024585">
    <property type="entry name" value="mTOR_dom"/>
</dbReference>
<dbReference type="Gene3D" id="1.25.40.10">
    <property type="entry name" value="Tetratricopeptide repeat domain"/>
    <property type="match status" value="1"/>
</dbReference>
<organism evidence="14 15">
    <name type="scientific">Cyclotella cryptica</name>
    <dbReference type="NCBI Taxonomy" id="29204"/>
    <lineage>
        <taxon>Eukaryota</taxon>
        <taxon>Sar</taxon>
        <taxon>Stramenopiles</taxon>
        <taxon>Ochrophyta</taxon>
        <taxon>Bacillariophyta</taxon>
        <taxon>Coscinodiscophyceae</taxon>
        <taxon>Thalassiosirophycidae</taxon>
        <taxon>Stephanodiscales</taxon>
        <taxon>Stephanodiscaceae</taxon>
        <taxon>Cyclotella</taxon>
    </lineage>
</organism>
<feature type="compositionally biased region" description="Low complexity" evidence="10">
    <location>
        <begin position="3174"/>
        <end position="3186"/>
    </location>
</feature>
<feature type="domain" description="FAT" evidence="12">
    <location>
        <begin position="1931"/>
        <end position="2661"/>
    </location>
</feature>
<evidence type="ECO:0000256" key="3">
    <source>
        <dbReference type="ARBA" id="ARBA00022679"/>
    </source>
</evidence>
<dbReference type="SMART" id="SM00146">
    <property type="entry name" value="PI3Kc"/>
    <property type="match status" value="1"/>
</dbReference>
<accession>A0ABD3Q3F7</accession>
<dbReference type="InterPro" id="IPR003152">
    <property type="entry name" value="FATC_dom"/>
</dbReference>
<dbReference type="Pfam" id="PF02260">
    <property type="entry name" value="FATC"/>
    <property type="match status" value="1"/>
</dbReference>
<dbReference type="SUPFAM" id="SSF56112">
    <property type="entry name" value="Protein kinase-like (PK-like)"/>
    <property type="match status" value="1"/>
</dbReference>
<dbReference type="InterPro" id="IPR009076">
    <property type="entry name" value="FRB_dom"/>
</dbReference>
<feature type="region of interest" description="Disordered" evidence="10">
    <location>
        <begin position="3162"/>
        <end position="3238"/>
    </location>
</feature>
<dbReference type="Pfam" id="PF11865">
    <property type="entry name" value="mTOR_dom"/>
    <property type="match status" value="2"/>
</dbReference>
<dbReference type="InterPro" id="IPR050517">
    <property type="entry name" value="DDR_Repair_Kinase"/>
</dbReference>
<feature type="region of interest" description="Disordered" evidence="10">
    <location>
        <begin position="130"/>
        <end position="182"/>
    </location>
</feature>
<dbReference type="FunFam" id="3.30.1010.10:FF:000006">
    <property type="entry name" value="Serine/threonine-protein kinase TOR"/>
    <property type="match status" value="1"/>
</dbReference>
<comment type="catalytic activity">
    <reaction evidence="9">
        <text>L-seryl-[protein] + ATP = O-phospho-L-seryl-[protein] + ADP + H(+)</text>
        <dbReference type="Rhea" id="RHEA:17989"/>
        <dbReference type="Rhea" id="RHEA-COMP:9863"/>
        <dbReference type="Rhea" id="RHEA-COMP:11604"/>
        <dbReference type="ChEBI" id="CHEBI:15378"/>
        <dbReference type="ChEBI" id="CHEBI:29999"/>
        <dbReference type="ChEBI" id="CHEBI:30616"/>
        <dbReference type="ChEBI" id="CHEBI:83421"/>
        <dbReference type="ChEBI" id="CHEBI:456216"/>
        <dbReference type="EC" id="2.7.11.1"/>
    </reaction>
</comment>
<evidence type="ECO:0000259" key="13">
    <source>
        <dbReference type="PROSITE" id="PS51190"/>
    </source>
</evidence>
<feature type="compositionally biased region" description="Acidic residues" evidence="10">
    <location>
        <begin position="3197"/>
        <end position="3216"/>
    </location>
</feature>
<keyword evidence="15" id="KW-1185">Reference proteome</keyword>
<keyword evidence="3" id="KW-0808">Transferase</keyword>
<dbReference type="PROSITE" id="PS50290">
    <property type="entry name" value="PI3_4_KINASE_3"/>
    <property type="match status" value="1"/>
</dbReference>
<dbReference type="FunFam" id="1.10.1070.11:FF:000029">
    <property type="entry name" value="Serine/threonine-protein kinase TOR"/>
    <property type="match status" value="1"/>
</dbReference>
<keyword evidence="6" id="KW-0418">Kinase</keyword>
<dbReference type="Pfam" id="PF00454">
    <property type="entry name" value="PI3_PI4_kinase"/>
    <property type="match status" value="1"/>
</dbReference>
<dbReference type="GO" id="GO:0005524">
    <property type="term" value="F:ATP binding"/>
    <property type="evidence" value="ECO:0007669"/>
    <property type="project" value="UniProtKB-KW"/>
</dbReference>
<reference evidence="14 15" key="1">
    <citation type="journal article" date="2020" name="G3 (Bethesda)">
        <title>Improved Reference Genome for Cyclotella cryptica CCMP332, a Model for Cell Wall Morphogenesis, Salinity Adaptation, and Lipid Production in Diatoms (Bacillariophyta).</title>
        <authorList>
            <person name="Roberts W.R."/>
            <person name="Downey K.M."/>
            <person name="Ruck E.C."/>
            <person name="Traller J.C."/>
            <person name="Alverson A.J."/>
        </authorList>
    </citation>
    <scope>NUCLEOTIDE SEQUENCE [LARGE SCALE GENOMIC DNA]</scope>
    <source>
        <strain evidence="14 15">CCMP332</strain>
    </source>
</reference>
<proteinExistence type="inferred from homology"/>
<sequence>MLDLQPSSSSSSSYISLRSEHYTMDYLSIDSSNLLHGGESFGFGYYDTSSSQSGINGGTTSSTGGMNAAMLTGDNIRTSTPGGYYGSDHHISKLATPLDPLLKYLKKTYASMAGPRDVFGCAISKEDLDRWSNASNNGKPTRKEIVDDSERRRSMGGLSLHEDTAWASTSREQRHPLSGRQTSDTFMSFVATLDNPMHQQDPSSSSLLFSTQQPSRSLGDVLVNLATTNRKERRRMPDFCYSPTTHVENLLRTTPHLRHLTTGPTDMSGLGTFGESKNFFHKLLKVRGSAQSNSSSLPDVRTVDYGSSILRQRANRRASLELASFLRTLSNEMPHDKFVAVESEVYSKLFSLVHSKTVGADERLAGVAALDALLSVPSFDQDKKAIRFGNNLSNGLKSAVPADYEFLHAVARALGKMASSTANVDRVEFEIGRSLEWLRSDRSDRRLAAVLVLGELAREAPTAFYGKTENIAGSGVGSVKDGLLTGLGDLGLSGTNEFLDNIFPVLRDDQLIVRVCAADALSECIKILMERQARSMTAPLCTLYSNMMEGLSLDASDKASNGEAFTIYNRDTAGPDTTAAANAHGSLLVVRTFLDHAENFIMPRFDEVSAAVLDFMNHPFALLKLEVARLIPRLAQRCPGIYGMRYLGRSLDFLISIARTPPPPKGVDMRPTAFASIGLLAMAIRDEEMPQVTIVSTSPGLVSDVMDGDAIYHLVELKDESDFHARMDDIFLLISQNLRRRNLSNAARADIPSSSRCEVLGCLANMAEALGELSSPYIPELIEDLFESGLSENLIKCLQSIAASLPSEQTNIERRLLNEISLCLTGTKSLDIISNLFSDNVRPYLSFIKESSPEIGLTSSTGTPLTVDKDFMSSMSLSAMSPTLRPTKVPKPDFSRPETESQLVKPEAGEYGRENKSIVINTSQQPDAVYKLVLSLRTLRTIGVSYLRTNISDGNNNMLLPFLQKVIAEYLTHSASDVRQEAAITCCMLLLPLKHLGSIDKVDHSLLRFDLSWISASIMEEVLQKLLRMAASDSSPAVRLRVIRGLDNRYDAYLCQLNLLSPLFLMLEDEVLAVRACALQLLGRLARLNPASILPMLRKVLIDLIIELSCGAGNSGDREAAMRLIVVFLREEALQRLILGPVVSSIIDSLPLSNVAPRLVSISLEALGELAIVAHSSINPWMQELIPQILNNMQDQNSSKQRISLSTMGKVSFGTGYVITPYLEYPQLLSQASDILPTTKRAPWELRREVFRLFGILGALDPDRLGSSSHKARGGGVGGPGYFVEFEDEDENLVSKQLLSAVPSSPKRGAYRNQGDLQPTLSPAVFGGRNVSLSLPEFRASNSESKALQTPADELCYRSTHRSSDNDEPAHLYMYEQYAMTSQPLSVITSQRRLVPSDDDFYPTVAIAALMKILKNQSLSNLHGMVMKAVMFIFNALGIQSVPFLKQIVPHIILTIKSSDQPGIREALLQQLTSLSSIVREHLRPYLTSIFEVVEEFWFSRHLNSLCTLVERVATAVPDDVRDYTPLLVRLILASIEDVDTSAWSNSTSSSSEMERLVLILKFTRQCTRHEFFHLLIPALVRLADLLVNPDPDGRERKMHIAPPNNSSRSNIAVETVVTISLLLQSLEVNTPSFVETSIKSNSSLPARVVQPFLRMLSGDVLPNKAVGTVMIECILICARQLGAGRWLSFYHSIARDTIQSWQINVGIERTALIGECGEPTGETSRSQLSSPTEIYDEVVAEMMSNSSARSSLLMANEDDGSRSEFSLERSRVSEVSLAGMVERLRSKDTPNPPFIQSITNATTQRSINIEKLQKSWDVSQRTSREDYDEWMRRFSIQLLQEAPSAALRACAELAASYPPLARELFSSAFVCCWMELSSTSRSNLVYSLQRVFASEASLEILQLLLNLAEFMEHDVDNKGASGGLPIKISVLAELAIKCRAYSKALHYKELEYIQERSGSCVEHLIDINKKLDLPEAALGVLKAARIELERRGAQSLVFAHHRTNSRDTKNLAYSVVSSCDSTANELSSWAGNVMYESWLTKLGSWYVALSLLDVLDLEIPRLTTVFIDLNKCSFRAEALSIYEQKLVENPFDVNSILGCMHCYDARGDWQQALNLAEMSWAAISELPPSASHPSTEHVTKGRRRILQNRRRALKLCAQASWRLGRWDLLETYTSQLVDEEGHGSIDITSMTRCNKSNDLELDFDSYFYRSVLHVHRGEWEKAAQSIDSARRAMDSRFTALLSESYKRAYPSMVAAQTLSELEEIINFRQFEMRTSQRAHLHAANRPNEKEARDHLLEVWRRRLDGCRVDAEVHSSVLAVRSLILGPTDEVDATITLAALSRQAAAFRLAERTLLDPLEKMGCDLTNGKIFGFDVPPSLVSIPNFGLERVVNGEITVRQPYGKMHEVYYNQLIDEAGGSERLFVQHKLYFAYIKHLWATDRRDESITRLGLLCNVVDLAAYCGPQQTKLDSLRVRCWLKYGDCKLALSPPGEPLSDVLATDVILSYKRATDALTDDYRAWHSWALINFRLAEQIHGSEKDQTSKPNAELMMLRSHVLAAVKAFVLAISIGTKRWSASVQQDMLNLLTCLFKYGELRDVSKTINDGLVSIKIEAWLGVLPQLLARIHIKSKSIRSVLHPLLVRLGAKHPQALMYPLSVLLKSPVNERRVAAESLMNSLKSHSNALVEEARMVSSELIRVAILWLELWHEGLEDASRLYYGEGNVSGMLDVLLPLHQQLEKGASTRREHEFLKSFGRDLADAHNHIKEYVRLITSSGQAIPIRGGFMSDTTHLGRSASPANVEAEAALNQAWDLYYTVFRRINKQLPGMTTLELDQCSPALFKAKNLELSVPGTYSVDGSYVKIERFVTSVQVITSKQRPRKIIIRGNNGKDYVFLLKGHEDLRQDERVMQLFGLVNALLARDRRTNKHDLNIQRYAIAPLSHNAGVVGWVPHCDTLHCLIRDYREGNKIPLNAENREMMALAPNYDSLTVMQKVEIFTEALARTTGQGNDLYEVLWMKSTNSEEWLERRTNFTRSLAVMSMVGYILGLGDRHPSNLMLDQVSGRVLHIDFGDCFEVAMHREKFPEKVPFRLTRMLTRAMEVSGIEGSYRSTCEKTMSVLRDNKDSLVAMLEAFVYDPLISWRLLDQSSGETVEEIDTVPSAIGEQKPRKKDIQNASVHSASISAVHATLPEPIHEGKEEDEDEDEVDNTTDASEDDSNNSQTEVSAIDTVPFSVRPSESAQHAKSLQMYSEMKALAANLSTSSRIQSLTGSAVDPMIEATRSRADKSVRQRELLSFVDRDDGDANNEEALNEKALKVIRRVQDKLTGTDFHCSDEVADPLDVPEQVQRLIVQATSSENLCQLFIGWCAFW</sequence>
<dbReference type="Pfam" id="PF02259">
    <property type="entry name" value="FAT"/>
    <property type="match status" value="1"/>
</dbReference>
<evidence type="ECO:0000256" key="4">
    <source>
        <dbReference type="ARBA" id="ARBA00022737"/>
    </source>
</evidence>
<dbReference type="InterPro" id="IPR018936">
    <property type="entry name" value="PI3/4_kinase_CS"/>
</dbReference>
<comment type="caution">
    <text evidence="14">The sequence shown here is derived from an EMBL/GenBank/DDBJ whole genome shotgun (WGS) entry which is preliminary data.</text>
</comment>
<evidence type="ECO:0000256" key="5">
    <source>
        <dbReference type="ARBA" id="ARBA00022741"/>
    </source>
</evidence>
<feature type="domain" description="FATC" evidence="13">
    <location>
        <begin position="3337"/>
        <end position="3369"/>
    </location>
</feature>
<evidence type="ECO:0000256" key="2">
    <source>
        <dbReference type="ARBA" id="ARBA00012513"/>
    </source>
</evidence>
<dbReference type="InterPro" id="IPR036940">
    <property type="entry name" value="PI3/4_kinase_cat_sf"/>
</dbReference>
<dbReference type="Gene3D" id="1.10.1070.11">
    <property type="entry name" value="Phosphatidylinositol 3-/4-kinase, catalytic domain"/>
    <property type="match status" value="1"/>
</dbReference>
<dbReference type="PANTHER" id="PTHR11139:SF9">
    <property type="entry name" value="SERINE_THREONINE-PROTEIN KINASE MTOR"/>
    <property type="match status" value="1"/>
</dbReference>
<dbReference type="PROSITE" id="PS00916">
    <property type="entry name" value="PI3_4_KINASE_2"/>
    <property type="match status" value="1"/>
</dbReference>
<dbReference type="GO" id="GO:0080090">
    <property type="term" value="P:regulation of primary metabolic process"/>
    <property type="evidence" value="ECO:0007669"/>
    <property type="project" value="UniProtKB-ARBA"/>
</dbReference>
<dbReference type="Gene3D" id="1.25.10.10">
    <property type="entry name" value="Leucine-rich Repeat Variant"/>
    <property type="match status" value="4"/>
</dbReference>
<feature type="compositionally biased region" description="Basic and acidic residues" evidence="10">
    <location>
        <begin position="890"/>
        <end position="899"/>
    </location>
</feature>
<evidence type="ECO:0000259" key="11">
    <source>
        <dbReference type="PROSITE" id="PS50290"/>
    </source>
</evidence>
<protein>
    <recommendedName>
        <fullName evidence="2">non-specific serine/threonine protein kinase</fullName>
        <ecNumber evidence="2">2.7.11.1</ecNumber>
    </recommendedName>
</protein>
<dbReference type="InterPro" id="IPR011989">
    <property type="entry name" value="ARM-like"/>
</dbReference>
<dbReference type="GO" id="GO:0005737">
    <property type="term" value="C:cytoplasm"/>
    <property type="evidence" value="ECO:0007669"/>
    <property type="project" value="UniProtKB-ARBA"/>
</dbReference>
<comment type="similarity">
    <text evidence="1">Belongs to the PI3/PI4-kinase family.</text>
</comment>
<feature type="domain" description="PI3K/PI4K catalytic" evidence="11">
    <location>
        <begin position="2865"/>
        <end position="3180"/>
    </location>
</feature>
<dbReference type="Pfam" id="PF08771">
    <property type="entry name" value="FRB_dom"/>
    <property type="match status" value="1"/>
</dbReference>
<keyword evidence="7" id="KW-0067">ATP-binding</keyword>
<evidence type="ECO:0000313" key="15">
    <source>
        <dbReference type="Proteomes" id="UP001516023"/>
    </source>
</evidence>
<dbReference type="PROSITE" id="PS00915">
    <property type="entry name" value="PI3_4_KINASE_1"/>
    <property type="match status" value="1"/>
</dbReference>
<gene>
    <name evidence="14" type="ORF">HJC23_008038</name>
</gene>
<dbReference type="Proteomes" id="UP001516023">
    <property type="component" value="Unassembled WGS sequence"/>
</dbReference>
<dbReference type="InterPro" id="IPR011990">
    <property type="entry name" value="TPR-like_helical_dom_sf"/>
</dbReference>
<dbReference type="EMBL" id="JABMIG020000079">
    <property type="protein sequence ID" value="KAL3794582.1"/>
    <property type="molecule type" value="Genomic_DNA"/>
</dbReference>
<evidence type="ECO:0000256" key="6">
    <source>
        <dbReference type="ARBA" id="ARBA00022777"/>
    </source>
</evidence>
<dbReference type="SUPFAM" id="SSF47212">
    <property type="entry name" value="FKBP12-rapamycin-binding domain of FKBP-rapamycin-associated protein (FRAP)"/>
    <property type="match status" value="1"/>
</dbReference>
<dbReference type="SMART" id="SM01345">
    <property type="entry name" value="Rapamycin_bind"/>
    <property type="match status" value="1"/>
</dbReference>
<dbReference type="InterPro" id="IPR026683">
    <property type="entry name" value="TOR_cat"/>
</dbReference>
<dbReference type="InterPro" id="IPR016024">
    <property type="entry name" value="ARM-type_fold"/>
</dbReference>
<feature type="compositionally biased region" description="Basic and acidic residues" evidence="10">
    <location>
        <begin position="141"/>
        <end position="153"/>
    </location>
</feature>
<evidence type="ECO:0000313" key="14">
    <source>
        <dbReference type="EMBL" id="KAL3794582.1"/>
    </source>
</evidence>
<keyword evidence="5" id="KW-0547">Nucleotide-binding</keyword>
<dbReference type="CDD" id="cd05169">
    <property type="entry name" value="PIKKc_TOR"/>
    <property type="match status" value="1"/>
</dbReference>
<dbReference type="PANTHER" id="PTHR11139">
    <property type="entry name" value="ATAXIA TELANGIECTASIA MUTATED ATM -RELATED"/>
    <property type="match status" value="1"/>
</dbReference>
<dbReference type="Gene3D" id="3.30.1010.10">
    <property type="entry name" value="Phosphatidylinositol 3-kinase Catalytic Subunit, Chain A, domain 4"/>
    <property type="match status" value="1"/>
</dbReference>
<dbReference type="PROSITE" id="PS51189">
    <property type="entry name" value="FAT"/>
    <property type="match status" value="1"/>
</dbReference>
<dbReference type="InterPro" id="IPR014009">
    <property type="entry name" value="PIK_FAT"/>
</dbReference>
<dbReference type="GO" id="GO:0010507">
    <property type="term" value="P:negative regulation of autophagy"/>
    <property type="evidence" value="ECO:0007669"/>
    <property type="project" value="UniProtKB-ARBA"/>
</dbReference>
<evidence type="ECO:0000259" key="12">
    <source>
        <dbReference type="PROSITE" id="PS51189"/>
    </source>
</evidence>
<dbReference type="InterPro" id="IPR000403">
    <property type="entry name" value="PI3/4_kinase_cat_dom"/>
</dbReference>
<dbReference type="PROSITE" id="PS51190">
    <property type="entry name" value="FATC"/>
    <property type="match status" value="1"/>
</dbReference>
<dbReference type="InterPro" id="IPR057564">
    <property type="entry name" value="HEAT_ATR"/>
</dbReference>
<name>A0ABD3Q3F7_9STRA</name>
<comment type="catalytic activity">
    <reaction evidence="8">
        <text>L-threonyl-[protein] + ATP = O-phospho-L-threonyl-[protein] + ADP + H(+)</text>
        <dbReference type="Rhea" id="RHEA:46608"/>
        <dbReference type="Rhea" id="RHEA-COMP:11060"/>
        <dbReference type="Rhea" id="RHEA-COMP:11605"/>
        <dbReference type="ChEBI" id="CHEBI:15378"/>
        <dbReference type="ChEBI" id="CHEBI:30013"/>
        <dbReference type="ChEBI" id="CHEBI:30616"/>
        <dbReference type="ChEBI" id="CHEBI:61977"/>
        <dbReference type="ChEBI" id="CHEBI:456216"/>
        <dbReference type="EC" id="2.7.11.1"/>
    </reaction>
</comment>
<dbReference type="Pfam" id="PF23593">
    <property type="entry name" value="HEAT_ATR"/>
    <property type="match status" value="1"/>
</dbReference>
<evidence type="ECO:0000256" key="7">
    <source>
        <dbReference type="ARBA" id="ARBA00022840"/>
    </source>
</evidence>
<dbReference type="Gene3D" id="1.20.120.150">
    <property type="entry name" value="FKBP12-rapamycin binding domain"/>
    <property type="match status" value="1"/>
</dbReference>
<feature type="region of interest" description="Disordered" evidence="10">
    <location>
        <begin position="885"/>
        <end position="910"/>
    </location>
</feature>
<dbReference type="SMART" id="SM01346">
    <property type="entry name" value="DUF3385"/>
    <property type="match status" value="1"/>
</dbReference>
<dbReference type="GO" id="GO:0004674">
    <property type="term" value="F:protein serine/threonine kinase activity"/>
    <property type="evidence" value="ECO:0007669"/>
    <property type="project" value="UniProtKB-EC"/>
</dbReference>